<evidence type="ECO:0000256" key="1">
    <source>
        <dbReference type="SAM" id="SignalP"/>
    </source>
</evidence>
<feature type="domain" description="DUF3857" evidence="2">
    <location>
        <begin position="65"/>
        <end position="221"/>
    </location>
</feature>
<evidence type="ECO:0000313" key="3">
    <source>
        <dbReference type="EMBL" id="MBD1366206.1"/>
    </source>
</evidence>
<keyword evidence="4" id="KW-1185">Reference proteome</keyword>
<protein>
    <submittedName>
        <fullName evidence="3">DUF3857 domain-containing protein</fullName>
    </submittedName>
</protein>
<dbReference type="Proteomes" id="UP000606600">
    <property type="component" value="Unassembled WGS sequence"/>
</dbReference>
<keyword evidence="1" id="KW-0732">Signal</keyword>
<dbReference type="Pfam" id="PF12969">
    <property type="entry name" value="DUF3857"/>
    <property type="match status" value="1"/>
</dbReference>
<dbReference type="EMBL" id="JACWMY010000011">
    <property type="protein sequence ID" value="MBD1366206.1"/>
    <property type="molecule type" value="Genomic_DNA"/>
</dbReference>
<organism evidence="3 4">
    <name type="scientific">Mucilaginibacter pankratovii</name>
    <dbReference type="NCBI Taxonomy" id="2772110"/>
    <lineage>
        <taxon>Bacteria</taxon>
        <taxon>Pseudomonadati</taxon>
        <taxon>Bacteroidota</taxon>
        <taxon>Sphingobacteriia</taxon>
        <taxon>Sphingobacteriales</taxon>
        <taxon>Sphingobacteriaceae</taxon>
        <taxon>Mucilaginibacter</taxon>
    </lineage>
</organism>
<dbReference type="InterPro" id="IPR024618">
    <property type="entry name" value="DUF3857"/>
</dbReference>
<dbReference type="Gene3D" id="2.60.40.3140">
    <property type="match status" value="1"/>
</dbReference>
<name>A0ABR7WV73_9SPHI</name>
<dbReference type="Gene3D" id="2.60.120.1130">
    <property type="match status" value="1"/>
</dbReference>
<comment type="caution">
    <text evidence="3">The sequence shown here is derived from an EMBL/GenBank/DDBJ whole genome shotgun (WGS) entry which is preliminary data.</text>
</comment>
<reference evidence="3 4" key="1">
    <citation type="submission" date="2020-09" db="EMBL/GenBank/DDBJ databases">
        <title>Novel species of Mucilaginibacter isolated from a glacier on the Tibetan Plateau.</title>
        <authorList>
            <person name="Liu Q."/>
            <person name="Xin Y.-H."/>
        </authorList>
    </citation>
    <scope>NUCLEOTIDE SEQUENCE [LARGE SCALE GENOMIC DNA]</scope>
    <source>
        <strain evidence="3 4">ZT4R22</strain>
    </source>
</reference>
<accession>A0ABR7WV73</accession>
<evidence type="ECO:0000313" key="4">
    <source>
        <dbReference type="Proteomes" id="UP000606600"/>
    </source>
</evidence>
<feature type="chain" id="PRO_5046541454" evidence="1">
    <location>
        <begin position="23"/>
        <end position="642"/>
    </location>
</feature>
<evidence type="ECO:0000259" key="2">
    <source>
        <dbReference type="Pfam" id="PF12969"/>
    </source>
</evidence>
<gene>
    <name evidence="3" type="ORF">IDJ77_20510</name>
</gene>
<feature type="signal peptide" evidence="1">
    <location>
        <begin position="1"/>
        <end position="22"/>
    </location>
</feature>
<dbReference type="RefSeq" id="WP_191190850.1">
    <property type="nucleotide sequence ID" value="NZ_JACWMY010000011.1"/>
</dbReference>
<sequence length="642" mass="73257">MKTFYLLILLLTATCIKANAQAAEYGKIDTADLKLSSCDFDKGANAMVLFDVAKVSYTKTEAIVMERHKRIKIFNDKGTSEANIRLEFYGAHSNEDIKNIQAETINLVGNTIVVTPLDPKLIYNEKVDKERRAVVFTLPNVKTGSVIEVKYTWKTHYGYNYPDWLFQGLLPKRYSKLEASINYGYFFNIIKKLTQKLDVDTSFVPKGDRARTHVWSLSKIPGFRIEPLMHSVEDNLQGIYFKPSRGFRTWPSIGRDIIDDPDFGGQLKLPLDKEAQLIADANAIKDEHEKIAYLFNTVKNTMKWNKEDKWYSESGLKKAWLNKTGNSTEINLVLYHFLKQAGVKASLLVLGTRDHGELELANPSFGRLNKTVVRVPIDSLNFYVMDATGKYNTYNDTPYELLGLNMLTIDPEANSTGLRLLTTPNVIRLTTAVPSTEVVFVNAGINSAGKLEGSVQKTSSNYKRTSKLEVFDNIGIKKYIEDELKEGNSNLEVTGHQFSNMEVDTLPLREDFNFKMELTSSDEHYIFINPNLFTGLGPNPFISEMRLSDIDFIFLNTYSIHGRYNVPVGYKIDAIPKNITIVMQDNSIVFKRVLGEVQGTVIVKYTISFYKTKYTRDEYPELRQFFKTMYEMLNEQIVLKKD</sequence>
<proteinExistence type="predicted"/>